<gene>
    <name evidence="1" type="ORF">C450_17457</name>
</gene>
<dbReference type="OrthoDB" id="271486at2157"/>
<dbReference type="Proteomes" id="UP000011625">
    <property type="component" value="Unassembled WGS sequence"/>
</dbReference>
<sequence length="232" mass="27081">MTTRERAKWLARRPEVFNETFRPDQKLIVTTTQEDKYLVDLEVEEELEQIEEVRPDYYIPHDRWVYRSMTADEQIEQIDECMNGLLEIYEHLNEIASSTQIIPLAKGYKRWHFKRCLRTFEKIDTGYCAFDVTQYPGYRSMVRHATRLVDVIDPSGVLLIGRLAPDHLRRLPPRVVAAAGKSNWIRACRTESGAFSHEEFAAWEPSPRTALLKPTTLDHFTQSSDQEVDIHG</sequence>
<protein>
    <submittedName>
        <fullName evidence="1">Uncharacterized protein</fullName>
    </submittedName>
</protein>
<evidence type="ECO:0000313" key="1">
    <source>
        <dbReference type="EMBL" id="EMA49327.1"/>
    </source>
</evidence>
<keyword evidence="2" id="KW-1185">Reference proteome</keyword>
<proteinExistence type="predicted"/>
<comment type="caution">
    <text evidence="1">The sequence shown here is derived from an EMBL/GenBank/DDBJ whole genome shotgun (WGS) entry which is preliminary data.</text>
</comment>
<organism evidence="1 2">
    <name type="scientific">Halococcus salifodinae DSM 8989</name>
    <dbReference type="NCBI Taxonomy" id="1227456"/>
    <lineage>
        <taxon>Archaea</taxon>
        <taxon>Methanobacteriati</taxon>
        <taxon>Methanobacteriota</taxon>
        <taxon>Stenosarchaea group</taxon>
        <taxon>Halobacteria</taxon>
        <taxon>Halobacteriales</taxon>
        <taxon>Halococcaceae</taxon>
        <taxon>Halococcus</taxon>
    </lineage>
</organism>
<evidence type="ECO:0000313" key="2">
    <source>
        <dbReference type="Proteomes" id="UP000011625"/>
    </source>
</evidence>
<reference evidence="1 2" key="1">
    <citation type="journal article" date="2014" name="PLoS Genet.">
        <title>Phylogenetically driven sequencing of extremely halophilic archaea reveals strategies for static and dynamic osmo-response.</title>
        <authorList>
            <person name="Becker E.A."/>
            <person name="Seitzer P.M."/>
            <person name="Tritt A."/>
            <person name="Larsen D."/>
            <person name="Krusor M."/>
            <person name="Yao A.I."/>
            <person name="Wu D."/>
            <person name="Madern D."/>
            <person name="Eisen J.A."/>
            <person name="Darling A.E."/>
            <person name="Facciotti M.T."/>
        </authorList>
    </citation>
    <scope>NUCLEOTIDE SEQUENCE [LARGE SCALE GENOMIC DNA]</scope>
    <source>
        <strain evidence="1 2">DSM 8989</strain>
    </source>
</reference>
<dbReference type="EMBL" id="AOME01000078">
    <property type="protein sequence ID" value="EMA49327.1"/>
    <property type="molecule type" value="Genomic_DNA"/>
</dbReference>
<accession>M0MUB1</accession>
<dbReference type="AlphaFoldDB" id="M0MUB1"/>
<dbReference type="RefSeq" id="WP_005045539.1">
    <property type="nucleotide sequence ID" value="NZ_AOME01000078.1"/>
</dbReference>
<name>M0MUB1_9EURY</name>